<dbReference type="InterPro" id="IPR009057">
    <property type="entry name" value="Homeodomain-like_sf"/>
</dbReference>
<dbReference type="PROSITE" id="PS01124">
    <property type="entry name" value="HTH_ARAC_FAMILY_2"/>
    <property type="match status" value="1"/>
</dbReference>
<evidence type="ECO:0000313" key="5">
    <source>
        <dbReference type="EMBL" id="AYB34764.1"/>
    </source>
</evidence>
<reference evidence="6" key="1">
    <citation type="submission" date="2018-09" db="EMBL/GenBank/DDBJ databases">
        <title>Chryseolinea sp. KIS68-18 isolated from soil.</title>
        <authorList>
            <person name="Weon H.-Y."/>
            <person name="Kwon S.-W."/>
            <person name="Lee S.A."/>
        </authorList>
    </citation>
    <scope>NUCLEOTIDE SEQUENCE [LARGE SCALE GENOMIC DNA]</scope>
    <source>
        <strain evidence="6">KIS68-18</strain>
    </source>
</reference>
<feature type="domain" description="HTH araC/xylS-type" evidence="4">
    <location>
        <begin position="205"/>
        <end position="298"/>
    </location>
</feature>
<evidence type="ECO:0000256" key="3">
    <source>
        <dbReference type="ARBA" id="ARBA00023163"/>
    </source>
</evidence>
<dbReference type="OrthoDB" id="629200at2"/>
<dbReference type="Gene3D" id="1.10.10.60">
    <property type="entry name" value="Homeodomain-like"/>
    <property type="match status" value="1"/>
</dbReference>
<evidence type="ECO:0000256" key="2">
    <source>
        <dbReference type="ARBA" id="ARBA00023125"/>
    </source>
</evidence>
<evidence type="ECO:0000259" key="4">
    <source>
        <dbReference type="PROSITE" id="PS01124"/>
    </source>
</evidence>
<dbReference type="KEGG" id="chk:D4L85_31135"/>
<dbReference type="Proteomes" id="UP000266183">
    <property type="component" value="Chromosome"/>
</dbReference>
<keyword evidence="2" id="KW-0238">DNA-binding</keyword>
<protein>
    <submittedName>
        <fullName evidence="5">Helix-turn-helix domain-containing protein</fullName>
    </submittedName>
</protein>
<dbReference type="EMBL" id="CP032382">
    <property type="protein sequence ID" value="AYB34764.1"/>
    <property type="molecule type" value="Genomic_DNA"/>
</dbReference>
<dbReference type="SMART" id="SM00342">
    <property type="entry name" value="HTH_ARAC"/>
    <property type="match status" value="1"/>
</dbReference>
<organism evidence="5 6">
    <name type="scientific">Chryseolinea soli</name>
    <dbReference type="NCBI Taxonomy" id="2321403"/>
    <lineage>
        <taxon>Bacteria</taxon>
        <taxon>Pseudomonadati</taxon>
        <taxon>Bacteroidota</taxon>
        <taxon>Cytophagia</taxon>
        <taxon>Cytophagales</taxon>
        <taxon>Fulvivirgaceae</taxon>
        <taxon>Chryseolinea</taxon>
    </lineage>
</organism>
<dbReference type="Pfam" id="PF12833">
    <property type="entry name" value="HTH_18"/>
    <property type="match status" value="1"/>
</dbReference>
<keyword evidence="3" id="KW-0804">Transcription</keyword>
<keyword evidence="6" id="KW-1185">Reference proteome</keyword>
<accession>A0A385SV20</accession>
<dbReference type="GO" id="GO:0003700">
    <property type="term" value="F:DNA-binding transcription factor activity"/>
    <property type="evidence" value="ECO:0007669"/>
    <property type="project" value="InterPro"/>
</dbReference>
<dbReference type="GO" id="GO:0043565">
    <property type="term" value="F:sequence-specific DNA binding"/>
    <property type="evidence" value="ECO:0007669"/>
    <property type="project" value="InterPro"/>
</dbReference>
<dbReference type="RefSeq" id="WP_119758022.1">
    <property type="nucleotide sequence ID" value="NZ_CP032382.1"/>
</dbReference>
<dbReference type="PANTHER" id="PTHR43280">
    <property type="entry name" value="ARAC-FAMILY TRANSCRIPTIONAL REGULATOR"/>
    <property type="match status" value="1"/>
</dbReference>
<keyword evidence="1" id="KW-0805">Transcription regulation</keyword>
<name>A0A385SV20_9BACT</name>
<proteinExistence type="predicted"/>
<gene>
    <name evidence="5" type="ORF">D4L85_31135</name>
</gene>
<dbReference type="SUPFAM" id="SSF46689">
    <property type="entry name" value="Homeodomain-like"/>
    <property type="match status" value="1"/>
</dbReference>
<evidence type="ECO:0000256" key="1">
    <source>
        <dbReference type="ARBA" id="ARBA00023015"/>
    </source>
</evidence>
<dbReference type="AlphaFoldDB" id="A0A385SV20"/>
<evidence type="ECO:0000313" key="6">
    <source>
        <dbReference type="Proteomes" id="UP000266183"/>
    </source>
</evidence>
<dbReference type="PANTHER" id="PTHR43280:SF32">
    <property type="entry name" value="TRANSCRIPTIONAL REGULATORY PROTEIN"/>
    <property type="match status" value="1"/>
</dbReference>
<dbReference type="InterPro" id="IPR018060">
    <property type="entry name" value="HTH_AraC"/>
</dbReference>
<sequence>MATRSVSNVPESITKDLKLKGFKIHALPETADLSAANGRHAVVQGRRDFYKMGLVTGDMTLYYGDRLLEIKDTVLFFVNPNIPHSVVRHSKKRKGYACLFTEAFIASRERTEILQNSPLFRSDGTPVIQLDKDQAAFMTGLFQKMLSVYSSNYRHKDELLKNCLALIIHEALRIQPPQNGRQHKNAATRIAWLFMELLERQFPIDNTEQPLRLRTAQDFAGSLSVHPNYLNRSVKDVTGKPTSVHIAERITAEAKALLLYTDWSVADIAHGLGFEYPTYFNNYFKRVTGVTPQSLRKRKV</sequence>